<dbReference type="Pfam" id="PF12833">
    <property type="entry name" value="HTH_18"/>
    <property type="match status" value="1"/>
</dbReference>
<keyword evidence="1" id="KW-0805">Transcription regulation</keyword>
<keyword evidence="5" id="KW-0812">Transmembrane</keyword>
<dbReference type="InterPro" id="IPR018060">
    <property type="entry name" value="HTH_AraC"/>
</dbReference>
<accession>A0A6P1BIJ1</accession>
<evidence type="ECO:0000256" key="3">
    <source>
        <dbReference type="ARBA" id="ARBA00023163"/>
    </source>
</evidence>
<evidence type="ECO:0000313" key="7">
    <source>
        <dbReference type="EMBL" id="NEU97440.1"/>
    </source>
</evidence>
<organism evidence="7 8">
    <name type="scientific">Bradyrhizobium uaiense</name>
    <dbReference type="NCBI Taxonomy" id="2594946"/>
    <lineage>
        <taxon>Bacteria</taxon>
        <taxon>Pseudomonadati</taxon>
        <taxon>Pseudomonadota</taxon>
        <taxon>Alphaproteobacteria</taxon>
        <taxon>Hyphomicrobiales</taxon>
        <taxon>Nitrobacteraceae</taxon>
        <taxon>Bradyrhizobium</taxon>
    </lineage>
</organism>
<evidence type="ECO:0000313" key="8">
    <source>
        <dbReference type="Proteomes" id="UP000468531"/>
    </source>
</evidence>
<evidence type="ECO:0000256" key="4">
    <source>
        <dbReference type="SAM" id="MobiDB-lite"/>
    </source>
</evidence>
<keyword evidence="5" id="KW-0472">Membrane</keyword>
<reference evidence="7 8" key="1">
    <citation type="journal article" date="2020" name="Arch. Microbiol.">
        <title>Bradyrhizobium uaiense sp. nov., a new highly efficient cowpea symbiont.</title>
        <authorList>
            <person name="Cabral Michel D."/>
            <person name="Azarias Guimaraes A."/>
            <person name="Martins da Costa E."/>
            <person name="Soares de Carvalho T."/>
            <person name="Balsanelli E."/>
            <person name="Willems A."/>
            <person name="Maltempi de Souza E."/>
            <person name="de Souza Moreira F.M."/>
        </authorList>
    </citation>
    <scope>NUCLEOTIDE SEQUENCE [LARGE SCALE GENOMIC DNA]</scope>
    <source>
        <strain evidence="7 8">UFLA 03-164</strain>
    </source>
</reference>
<protein>
    <submittedName>
        <fullName evidence="7">AraC family transcriptional regulator</fullName>
    </submittedName>
</protein>
<gene>
    <name evidence="7" type="ORF">FNJ47_16745</name>
</gene>
<dbReference type="PANTHER" id="PTHR43280:SF29">
    <property type="entry name" value="ARAC-FAMILY TRANSCRIPTIONAL REGULATOR"/>
    <property type="match status" value="1"/>
</dbReference>
<evidence type="ECO:0000256" key="1">
    <source>
        <dbReference type="ARBA" id="ARBA00023015"/>
    </source>
</evidence>
<feature type="domain" description="HTH araC/xylS-type" evidence="6">
    <location>
        <begin position="249"/>
        <end position="321"/>
    </location>
</feature>
<dbReference type="SMART" id="SM00342">
    <property type="entry name" value="HTH_ARAC"/>
    <property type="match status" value="1"/>
</dbReference>
<dbReference type="PANTHER" id="PTHR43280">
    <property type="entry name" value="ARAC-FAMILY TRANSCRIPTIONAL REGULATOR"/>
    <property type="match status" value="1"/>
</dbReference>
<keyword evidence="2" id="KW-0238">DNA-binding</keyword>
<evidence type="ECO:0000256" key="5">
    <source>
        <dbReference type="SAM" id="Phobius"/>
    </source>
</evidence>
<sequence>MVGRFTMLLETGLRGGALALLGMLAIIGFPGTLRSPIGRVTLLFDLCVIAFLIETAPEIHEMLAWWIVPLRILSNSIAGVFVAWAETAFADSNPPTRWRWAGFVAMLPLAAAATLSGSVVAWNATHAATLILVIFETARVLAGRKADLVEGRRRVRIVFACGIGFVILGTTVLDAAGVHWLPELSAVLGLAVVAVLIRLRALVPEPALQPAPSAPTTLATAVTAEMGPEERQLAERLRQAMEHERAYRLRRLINQRLGHRNFTEFVNQYRMKEARAALSDPAQARVPVLTIALDAGWGSIGPFNRAFKAQAGETPTEFRRRALADFAIGHPSPDSARADANFDKTATST</sequence>
<dbReference type="SUPFAM" id="SSF46689">
    <property type="entry name" value="Homeodomain-like"/>
    <property type="match status" value="1"/>
</dbReference>
<feature type="transmembrane region" description="Helical" evidence="5">
    <location>
        <begin position="37"/>
        <end position="56"/>
    </location>
</feature>
<keyword evidence="5" id="KW-1133">Transmembrane helix</keyword>
<feature type="region of interest" description="Disordered" evidence="4">
    <location>
        <begin position="329"/>
        <end position="349"/>
    </location>
</feature>
<name>A0A6P1BIJ1_9BRAD</name>
<feature type="transmembrane region" description="Helical" evidence="5">
    <location>
        <begin position="155"/>
        <end position="173"/>
    </location>
</feature>
<feature type="transmembrane region" description="Helical" evidence="5">
    <location>
        <begin position="105"/>
        <end position="135"/>
    </location>
</feature>
<dbReference type="GO" id="GO:0043565">
    <property type="term" value="F:sequence-specific DNA binding"/>
    <property type="evidence" value="ECO:0007669"/>
    <property type="project" value="InterPro"/>
</dbReference>
<evidence type="ECO:0000259" key="6">
    <source>
        <dbReference type="PROSITE" id="PS01124"/>
    </source>
</evidence>
<proteinExistence type="predicted"/>
<feature type="transmembrane region" description="Helical" evidence="5">
    <location>
        <begin position="63"/>
        <end position="85"/>
    </location>
</feature>
<keyword evidence="3" id="KW-0804">Transcription</keyword>
<dbReference type="Proteomes" id="UP000468531">
    <property type="component" value="Unassembled WGS sequence"/>
</dbReference>
<dbReference type="GO" id="GO:0003700">
    <property type="term" value="F:DNA-binding transcription factor activity"/>
    <property type="evidence" value="ECO:0007669"/>
    <property type="project" value="InterPro"/>
</dbReference>
<dbReference type="AlphaFoldDB" id="A0A6P1BIJ1"/>
<evidence type="ECO:0000256" key="2">
    <source>
        <dbReference type="ARBA" id="ARBA00023125"/>
    </source>
</evidence>
<feature type="transmembrane region" description="Helical" evidence="5">
    <location>
        <begin position="12"/>
        <end position="31"/>
    </location>
</feature>
<comment type="caution">
    <text evidence="7">The sequence shown here is derived from an EMBL/GenBank/DDBJ whole genome shotgun (WGS) entry which is preliminary data.</text>
</comment>
<dbReference type="InterPro" id="IPR009057">
    <property type="entry name" value="Homeodomain-like_sf"/>
</dbReference>
<dbReference type="PROSITE" id="PS01124">
    <property type="entry name" value="HTH_ARAC_FAMILY_2"/>
    <property type="match status" value="1"/>
</dbReference>
<dbReference type="EMBL" id="VKHP01000058">
    <property type="protein sequence ID" value="NEU97440.1"/>
    <property type="molecule type" value="Genomic_DNA"/>
</dbReference>
<dbReference type="Gene3D" id="1.10.10.60">
    <property type="entry name" value="Homeodomain-like"/>
    <property type="match status" value="1"/>
</dbReference>
<keyword evidence="8" id="KW-1185">Reference proteome</keyword>